<evidence type="ECO:0000313" key="16">
    <source>
        <dbReference type="EMBL" id="KAL0064761.1"/>
    </source>
</evidence>
<evidence type="ECO:0000256" key="10">
    <source>
        <dbReference type="ARBA" id="ARBA00023004"/>
    </source>
</evidence>
<comment type="similarity">
    <text evidence="4 14">Belongs to the cytochrome P450 family.</text>
</comment>
<gene>
    <name evidence="16" type="ORF">AAF712_008308</name>
</gene>
<dbReference type="PANTHER" id="PTHR46300">
    <property type="entry name" value="P450, PUTATIVE (EUROFUNG)-RELATED-RELATED"/>
    <property type="match status" value="1"/>
</dbReference>
<evidence type="ECO:0000256" key="9">
    <source>
        <dbReference type="ARBA" id="ARBA00023002"/>
    </source>
</evidence>
<comment type="subcellular location">
    <subcellularLocation>
        <location evidence="2">Membrane</location>
        <topology evidence="2">Single-pass membrane protein</topology>
    </subcellularLocation>
</comment>
<dbReference type="Gene3D" id="1.10.630.10">
    <property type="entry name" value="Cytochrome P450"/>
    <property type="match status" value="1"/>
</dbReference>
<feature type="transmembrane region" description="Helical" evidence="15">
    <location>
        <begin position="7"/>
        <end position="24"/>
    </location>
</feature>
<keyword evidence="13" id="KW-0325">Glycoprotein</keyword>
<keyword evidence="10 14" id="KW-0408">Iron</keyword>
<dbReference type="InterPro" id="IPR017972">
    <property type="entry name" value="Cyt_P450_CS"/>
</dbReference>
<evidence type="ECO:0000256" key="4">
    <source>
        <dbReference type="ARBA" id="ARBA00010617"/>
    </source>
</evidence>
<evidence type="ECO:0000256" key="2">
    <source>
        <dbReference type="ARBA" id="ARBA00004167"/>
    </source>
</evidence>
<dbReference type="InterPro" id="IPR001128">
    <property type="entry name" value="Cyt_P450"/>
</dbReference>
<dbReference type="InterPro" id="IPR036396">
    <property type="entry name" value="Cyt_P450_sf"/>
</dbReference>
<dbReference type="PANTHER" id="PTHR46300:SF2">
    <property type="entry name" value="CYTOCHROME P450 MONOOXYGENASE ALNH-RELATED"/>
    <property type="match status" value="1"/>
</dbReference>
<evidence type="ECO:0000256" key="1">
    <source>
        <dbReference type="ARBA" id="ARBA00001971"/>
    </source>
</evidence>
<reference evidence="16 17" key="1">
    <citation type="submission" date="2024-05" db="EMBL/GenBank/DDBJ databases">
        <title>A draft genome resource for the thread blight pathogen Marasmius tenuissimus strain MS-2.</title>
        <authorList>
            <person name="Yulfo-Soto G.E."/>
            <person name="Baruah I.K."/>
            <person name="Amoako-Attah I."/>
            <person name="Bukari Y."/>
            <person name="Meinhardt L.W."/>
            <person name="Bailey B.A."/>
            <person name="Cohen S.P."/>
        </authorList>
    </citation>
    <scope>NUCLEOTIDE SEQUENCE [LARGE SCALE GENOMIC DNA]</scope>
    <source>
        <strain evidence="16 17">MS-2</strain>
    </source>
</reference>
<evidence type="ECO:0000256" key="14">
    <source>
        <dbReference type="RuleBase" id="RU000461"/>
    </source>
</evidence>
<organism evidence="16 17">
    <name type="scientific">Marasmius tenuissimus</name>
    <dbReference type="NCBI Taxonomy" id="585030"/>
    <lineage>
        <taxon>Eukaryota</taxon>
        <taxon>Fungi</taxon>
        <taxon>Dikarya</taxon>
        <taxon>Basidiomycota</taxon>
        <taxon>Agaricomycotina</taxon>
        <taxon>Agaricomycetes</taxon>
        <taxon>Agaricomycetidae</taxon>
        <taxon>Agaricales</taxon>
        <taxon>Marasmiineae</taxon>
        <taxon>Marasmiaceae</taxon>
        <taxon>Marasmius</taxon>
    </lineage>
</organism>
<dbReference type="InterPro" id="IPR002401">
    <property type="entry name" value="Cyt_P450_E_grp-I"/>
</dbReference>
<evidence type="ECO:0000256" key="12">
    <source>
        <dbReference type="ARBA" id="ARBA00023136"/>
    </source>
</evidence>
<comment type="pathway">
    <text evidence="3">Secondary metabolite biosynthesis.</text>
</comment>
<keyword evidence="9 14" id="KW-0560">Oxidoreductase</keyword>
<sequence>MFRLTDREIAVISAIIIGWFAYMARKKRSLLPHPPGPKGVPVLGNVFDLPDKGHWQTYKQWAKELGSEIISLNMLGQRFVVLNDAKTADEVFGEKGAIYAGRKATSSSPTRNSLSHDTFLQTSFSDAQRSRWKYSRPELDVHYRRSVVPQYRVPSIKVAHMLVRKLYAKPEDFMTHIRYIANAAALHIAYGIEVEQDDDPRVDVSEIGSWGLEKSGDKNIVGIFPWLRHIPLKFALSLPGMQWRADAEKFKQWGFDLRDKPFDEIRPSLQSGTAPPSIAARMLDAERLKKNARWSDPRAREAFVRGMAGAINIGGSDTSANLNRFFVLAMVRFPQAQKRAHEELDRVIGSDRLPTFEDEPKLPYITAMVKELIRWTAPLIPPHTNDVDDVYDGYFIPKGSIVLANNWAILHDPETFPEPEDFVPERFLKDDGTLNPDAPDVMRGFGYGRRICPGRYFALDFSWIVIASITSIFRFKTAIAADGSEIIPPIELRHGLLKYVMS</sequence>
<evidence type="ECO:0000256" key="5">
    <source>
        <dbReference type="ARBA" id="ARBA00022617"/>
    </source>
</evidence>
<evidence type="ECO:0000256" key="3">
    <source>
        <dbReference type="ARBA" id="ARBA00005179"/>
    </source>
</evidence>
<evidence type="ECO:0000256" key="13">
    <source>
        <dbReference type="ARBA" id="ARBA00023180"/>
    </source>
</evidence>
<proteinExistence type="inferred from homology"/>
<keyword evidence="8 15" id="KW-1133">Transmembrane helix</keyword>
<dbReference type="PROSITE" id="PS00086">
    <property type="entry name" value="CYTOCHROME_P450"/>
    <property type="match status" value="1"/>
</dbReference>
<dbReference type="InterPro" id="IPR050364">
    <property type="entry name" value="Cytochrome_P450_fung"/>
</dbReference>
<evidence type="ECO:0008006" key="18">
    <source>
        <dbReference type="Google" id="ProtNLM"/>
    </source>
</evidence>
<accession>A0ABR2ZSW5</accession>
<dbReference type="EMBL" id="JBBXMP010000057">
    <property type="protein sequence ID" value="KAL0064761.1"/>
    <property type="molecule type" value="Genomic_DNA"/>
</dbReference>
<keyword evidence="12 15" id="KW-0472">Membrane</keyword>
<evidence type="ECO:0000313" key="17">
    <source>
        <dbReference type="Proteomes" id="UP001437256"/>
    </source>
</evidence>
<comment type="caution">
    <text evidence="16">The sequence shown here is derived from an EMBL/GenBank/DDBJ whole genome shotgun (WGS) entry which is preliminary data.</text>
</comment>
<keyword evidence="11 14" id="KW-0503">Monooxygenase</keyword>
<keyword evidence="5 14" id="KW-0349">Heme</keyword>
<name>A0ABR2ZSW5_9AGAR</name>
<evidence type="ECO:0000256" key="7">
    <source>
        <dbReference type="ARBA" id="ARBA00022723"/>
    </source>
</evidence>
<evidence type="ECO:0000256" key="6">
    <source>
        <dbReference type="ARBA" id="ARBA00022692"/>
    </source>
</evidence>
<evidence type="ECO:0000256" key="11">
    <source>
        <dbReference type="ARBA" id="ARBA00023033"/>
    </source>
</evidence>
<evidence type="ECO:0000256" key="15">
    <source>
        <dbReference type="SAM" id="Phobius"/>
    </source>
</evidence>
<keyword evidence="7 14" id="KW-0479">Metal-binding</keyword>
<protein>
    <recommendedName>
        <fullName evidence="18">Cytochrome P450</fullName>
    </recommendedName>
</protein>
<dbReference type="SUPFAM" id="SSF48264">
    <property type="entry name" value="Cytochrome P450"/>
    <property type="match status" value="1"/>
</dbReference>
<dbReference type="PRINTS" id="PR00463">
    <property type="entry name" value="EP450I"/>
</dbReference>
<dbReference type="Proteomes" id="UP001437256">
    <property type="component" value="Unassembled WGS sequence"/>
</dbReference>
<evidence type="ECO:0000256" key="8">
    <source>
        <dbReference type="ARBA" id="ARBA00022989"/>
    </source>
</evidence>
<keyword evidence="6 15" id="KW-0812">Transmembrane</keyword>
<keyword evidence="17" id="KW-1185">Reference proteome</keyword>
<comment type="cofactor">
    <cofactor evidence="1">
        <name>heme</name>
        <dbReference type="ChEBI" id="CHEBI:30413"/>
    </cofactor>
</comment>
<dbReference type="Pfam" id="PF00067">
    <property type="entry name" value="p450"/>
    <property type="match status" value="1"/>
</dbReference>